<name>A0A7S3DXT7_9STRA</name>
<feature type="repeat" description="ANK" evidence="3">
    <location>
        <begin position="621"/>
        <end position="653"/>
    </location>
</feature>
<dbReference type="SUPFAM" id="SSF48403">
    <property type="entry name" value="Ankyrin repeat"/>
    <property type="match status" value="2"/>
</dbReference>
<dbReference type="AlphaFoldDB" id="A0A7S3DXT7"/>
<gene>
    <name evidence="5" type="ORF">APAL1065_LOCUS26598</name>
</gene>
<feature type="repeat" description="ANK" evidence="3">
    <location>
        <begin position="588"/>
        <end position="620"/>
    </location>
</feature>
<feature type="repeat" description="ANK" evidence="3">
    <location>
        <begin position="768"/>
        <end position="800"/>
    </location>
</feature>
<feature type="repeat" description="ANK" evidence="3">
    <location>
        <begin position="842"/>
        <end position="874"/>
    </location>
</feature>
<evidence type="ECO:0000256" key="4">
    <source>
        <dbReference type="SAM" id="SignalP"/>
    </source>
</evidence>
<dbReference type="EMBL" id="HBHT01039587">
    <property type="protein sequence ID" value="CAD9993896.1"/>
    <property type="molecule type" value="Transcribed_RNA"/>
</dbReference>
<feature type="repeat" description="ANK" evidence="3">
    <location>
        <begin position="735"/>
        <end position="767"/>
    </location>
</feature>
<evidence type="ECO:0000256" key="1">
    <source>
        <dbReference type="ARBA" id="ARBA00022737"/>
    </source>
</evidence>
<dbReference type="PROSITE" id="PS50088">
    <property type="entry name" value="ANK_REPEAT"/>
    <property type="match status" value="13"/>
</dbReference>
<feature type="repeat" description="ANK" evidence="3">
    <location>
        <begin position="250"/>
        <end position="282"/>
    </location>
</feature>
<keyword evidence="1" id="KW-0677">Repeat</keyword>
<feature type="repeat" description="ANK" evidence="3">
    <location>
        <begin position="456"/>
        <end position="488"/>
    </location>
</feature>
<reference evidence="5" key="1">
    <citation type="submission" date="2021-01" db="EMBL/GenBank/DDBJ databases">
        <authorList>
            <person name="Corre E."/>
            <person name="Pelletier E."/>
            <person name="Niang G."/>
            <person name="Scheremetjew M."/>
            <person name="Finn R."/>
            <person name="Kale V."/>
            <person name="Holt S."/>
            <person name="Cochrane G."/>
            <person name="Meng A."/>
            <person name="Brown T."/>
            <person name="Cohen L."/>
        </authorList>
    </citation>
    <scope>NUCLEOTIDE SEQUENCE</scope>
    <source>
        <strain evidence="5">CCMP125</strain>
    </source>
</reference>
<evidence type="ECO:0000313" key="5">
    <source>
        <dbReference type="EMBL" id="CAD9993896.1"/>
    </source>
</evidence>
<keyword evidence="2 3" id="KW-0040">ANK repeat</keyword>
<sequence>MKIFASLVVIVVVVATMVEAKKEEAATPPPFFLQDPTDSLCLGGSEFKRCSIDTLWYVTGSAGEYQIHKRSLDGSIETQDDGLCLAKKSCKDGDKNKQLDTKVTKCSNCGAKGWNIMGDSESGYILTIDDGKNCLSRIPNQKKDGDDTSHDRAITSPCDDAQHPYTALQLQFASAADITTMSSPGARLVAAATDGDKKAVQAVLKEDGVDINVVDWDGLNALIPAASSGHLDLCKFLIKEGIDVNAADKDGITALMEASIMGHGKIVEFLLDSGATLEQTANSGITALWLAASDGKDEIVKLLLEKGADATNTRVDDISALMTAAVGGHAAVVETLLANGADAASTDKEGLTPLMNAAEKGDAKVIQSLLTSIPEDERADHVNLMSTTGFNALIIACAHGNTEAVSILLDYGADVAASHADSGVTALMYAAANQKNEVVKLLLEKGQASVDQTHLGGGTALLEAATGGAVEAMQILMDAGANFDHKDDDGVSPVMGIASQCVLEGQKLVVEALQKAGKWDAELDRMSFSGGTPIMFAAAGGHTECVNHFVELGAFVDARSKATPEYLAKMEKAVEAGTTPPDQERHVDDVTALHVAAQGGHLACVQALLAAGADPLLVDAEGRSALTMAIKGNYGEVAVALVKAGADPNIVYLDEESKTEHNLLFDSIMVENEEFALALIEKGADIYHVDDKKVTTLLQASHRGLTDVVAKLIEAHAANGGAAKSTTFLDDGSEEGVTPLVAASSEGHDAVVDLLIKAGASVNVNDADGTTALMAAAARGHLPIVRALVAAGGNVNSQNADGHSALMFAYNGKTQVETLMERYAQYVEDEKDAPATEDKDDGGTGPLIKEALANHTALVDFLLSNGADATLKDKEGHTAKDFDYAAEHPAVFQKGSVSGAADSAKEEL</sequence>
<protein>
    <submittedName>
        <fullName evidence="5">Uncharacterized protein</fullName>
    </submittedName>
</protein>
<feature type="repeat" description="ANK" evidence="3">
    <location>
        <begin position="316"/>
        <end position="348"/>
    </location>
</feature>
<organism evidence="5">
    <name type="scientific">Entomoneis paludosa</name>
    <dbReference type="NCBI Taxonomy" id="265537"/>
    <lineage>
        <taxon>Eukaryota</taxon>
        <taxon>Sar</taxon>
        <taxon>Stramenopiles</taxon>
        <taxon>Ochrophyta</taxon>
        <taxon>Bacillariophyta</taxon>
        <taxon>Bacillariophyceae</taxon>
        <taxon>Bacillariophycidae</taxon>
        <taxon>Entomoneidaceae</taxon>
        <taxon>Entomoneis</taxon>
    </lineage>
</organism>
<evidence type="ECO:0000256" key="2">
    <source>
        <dbReference type="ARBA" id="ARBA00023043"/>
    </source>
</evidence>
<dbReference type="Pfam" id="PF00023">
    <property type="entry name" value="Ank"/>
    <property type="match status" value="2"/>
</dbReference>
<dbReference type="PRINTS" id="PR01415">
    <property type="entry name" value="ANKYRIN"/>
</dbReference>
<dbReference type="InterPro" id="IPR002110">
    <property type="entry name" value="Ankyrin_rpt"/>
</dbReference>
<dbReference type="PANTHER" id="PTHR24161">
    <property type="entry name" value="ANK_REP_REGION DOMAIN-CONTAINING PROTEIN-RELATED"/>
    <property type="match status" value="1"/>
</dbReference>
<feature type="repeat" description="ANK" evidence="3">
    <location>
        <begin position="529"/>
        <end position="561"/>
    </location>
</feature>
<evidence type="ECO:0000256" key="3">
    <source>
        <dbReference type="PROSITE-ProRule" id="PRU00023"/>
    </source>
</evidence>
<feature type="repeat" description="ANK" evidence="3">
    <location>
        <begin position="283"/>
        <end position="315"/>
    </location>
</feature>
<dbReference type="InterPro" id="IPR036770">
    <property type="entry name" value="Ankyrin_rpt-contain_sf"/>
</dbReference>
<dbReference type="SMART" id="SM00248">
    <property type="entry name" value="ANK"/>
    <property type="match status" value="15"/>
</dbReference>
<dbReference type="Gene3D" id="1.25.40.20">
    <property type="entry name" value="Ankyrin repeat-containing domain"/>
    <property type="match status" value="7"/>
</dbReference>
<keyword evidence="4" id="KW-0732">Signal</keyword>
<feature type="chain" id="PRO_5031069977" evidence="4">
    <location>
        <begin position="21"/>
        <end position="908"/>
    </location>
</feature>
<feature type="signal peptide" evidence="4">
    <location>
        <begin position="1"/>
        <end position="20"/>
    </location>
</feature>
<dbReference type="Pfam" id="PF12796">
    <property type="entry name" value="Ank_2"/>
    <property type="match status" value="5"/>
</dbReference>
<feature type="repeat" description="ANK" evidence="3">
    <location>
        <begin position="217"/>
        <end position="249"/>
    </location>
</feature>
<feature type="repeat" description="ANK" evidence="3">
    <location>
        <begin position="422"/>
        <end position="446"/>
    </location>
</feature>
<dbReference type="PANTHER" id="PTHR24161:SF85">
    <property type="entry name" value="PALMITOYLTRANSFERASE HIP14"/>
    <property type="match status" value="1"/>
</dbReference>
<dbReference type="PROSITE" id="PS50297">
    <property type="entry name" value="ANK_REP_REGION"/>
    <property type="match status" value="11"/>
</dbReference>
<feature type="repeat" description="ANK" evidence="3">
    <location>
        <begin position="388"/>
        <end position="420"/>
    </location>
</feature>
<proteinExistence type="predicted"/>
<accession>A0A7S3DXT7</accession>